<feature type="compositionally biased region" description="Basic and acidic residues" evidence="1">
    <location>
        <begin position="1"/>
        <end position="26"/>
    </location>
</feature>
<dbReference type="RefSeq" id="XP_009779549.1">
    <property type="nucleotide sequence ID" value="XM_009781247.1"/>
</dbReference>
<evidence type="ECO:0000313" key="2">
    <source>
        <dbReference type="Proteomes" id="UP000189701"/>
    </source>
</evidence>
<evidence type="ECO:0000313" key="3">
    <source>
        <dbReference type="RefSeq" id="XP_009779549.1"/>
    </source>
</evidence>
<feature type="region of interest" description="Disordered" evidence="1">
    <location>
        <begin position="1"/>
        <end position="98"/>
    </location>
</feature>
<dbReference type="AlphaFoldDB" id="A0A1U7WY02"/>
<reference evidence="3" key="2">
    <citation type="submission" date="2025-08" db="UniProtKB">
        <authorList>
            <consortium name="RefSeq"/>
        </authorList>
    </citation>
    <scope>IDENTIFICATION</scope>
    <source>
        <tissue evidence="3">Leaf</tissue>
    </source>
</reference>
<organism evidence="2 3">
    <name type="scientific">Nicotiana sylvestris</name>
    <name type="common">Wood tobacco</name>
    <name type="synonym">South American tobacco</name>
    <dbReference type="NCBI Taxonomy" id="4096"/>
    <lineage>
        <taxon>Eukaryota</taxon>
        <taxon>Viridiplantae</taxon>
        <taxon>Streptophyta</taxon>
        <taxon>Embryophyta</taxon>
        <taxon>Tracheophyta</taxon>
        <taxon>Spermatophyta</taxon>
        <taxon>Magnoliopsida</taxon>
        <taxon>eudicotyledons</taxon>
        <taxon>Gunneridae</taxon>
        <taxon>Pentapetalae</taxon>
        <taxon>asterids</taxon>
        <taxon>lamiids</taxon>
        <taxon>Solanales</taxon>
        <taxon>Solanaceae</taxon>
        <taxon>Nicotianoideae</taxon>
        <taxon>Nicotianeae</taxon>
        <taxon>Nicotiana</taxon>
    </lineage>
</organism>
<name>A0A1U7WY02_NICSY</name>
<dbReference type="Proteomes" id="UP000189701">
    <property type="component" value="Unplaced"/>
</dbReference>
<feature type="compositionally biased region" description="Polar residues" evidence="1">
    <location>
        <begin position="84"/>
        <end position="95"/>
    </location>
</feature>
<dbReference type="eggNOG" id="ENOG502R7ZZ">
    <property type="taxonomic scope" value="Eukaryota"/>
</dbReference>
<keyword evidence="2" id="KW-1185">Reference proteome</keyword>
<proteinExistence type="predicted"/>
<feature type="compositionally biased region" description="Polar residues" evidence="1">
    <location>
        <begin position="28"/>
        <end position="58"/>
    </location>
</feature>
<accession>A0A1U7WY02</accession>
<reference evidence="2" key="1">
    <citation type="journal article" date="2013" name="Genome Biol.">
        <title>Reference genomes and transcriptomes of Nicotiana sylvestris and Nicotiana tomentosiformis.</title>
        <authorList>
            <person name="Sierro N."/>
            <person name="Battey J.N."/>
            <person name="Ouadi S."/>
            <person name="Bovet L."/>
            <person name="Goepfert S."/>
            <person name="Bakaher N."/>
            <person name="Peitsch M.C."/>
            <person name="Ivanov N.V."/>
        </authorList>
    </citation>
    <scope>NUCLEOTIDE SEQUENCE [LARGE SCALE GENOMIC DNA]</scope>
</reference>
<dbReference type="OrthoDB" id="641149at2759"/>
<feature type="region of interest" description="Disordered" evidence="1">
    <location>
        <begin position="126"/>
        <end position="145"/>
    </location>
</feature>
<gene>
    <name evidence="3" type="primary">LOC104228722</name>
</gene>
<evidence type="ECO:0000256" key="1">
    <source>
        <dbReference type="SAM" id="MobiDB-lite"/>
    </source>
</evidence>
<sequence length="166" mass="17973">MTKVKLGSEKRKEEESQKRKQDKIPETPKSSSKTSVSEFEPSTSKSPESAKSNASVPQKTKKGSGKAQSDGLKGKNRSTDEDTQVTITAEKSAPSTRRVKIMRELGLMAPSGSPFHKGEHVSSFIPKGRVSAPSRSSSHPKERLPPIQRIIVCGLSAARSADNVMK</sequence>
<protein>
    <submittedName>
        <fullName evidence="3">Uncharacterized protein LOC104228722 isoform X1</fullName>
    </submittedName>
</protein>